<organism evidence="1 2">
    <name type="scientific">Terriglobus aquaticus</name>
    <dbReference type="NCBI Taxonomy" id="940139"/>
    <lineage>
        <taxon>Bacteria</taxon>
        <taxon>Pseudomonadati</taxon>
        <taxon>Acidobacteriota</taxon>
        <taxon>Terriglobia</taxon>
        <taxon>Terriglobales</taxon>
        <taxon>Acidobacteriaceae</taxon>
        <taxon>Terriglobus</taxon>
    </lineage>
</organism>
<evidence type="ECO:0000313" key="1">
    <source>
        <dbReference type="EMBL" id="MFN2974730.1"/>
    </source>
</evidence>
<protein>
    <submittedName>
        <fullName evidence="1">SRPBCC family protein</fullName>
    </submittedName>
</protein>
<comment type="caution">
    <text evidence="1">The sequence shown here is derived from an EMBL/GenBank/DDBJ whole genome shotgun (WGS) entry which is preliminary data.</text>
</comment>
<dbReference type="Gene3D" id="3.30.530.20">
    <property type="match status" value="1"/>
</dbReference>
<gene>
    <name evidence="1" type="ORF">ACK2TP_03060</name>
</gene>
<accession>A0ABW9KJQ3</accession>
<reference evidence="1 2" key="1">
    <citation type="submission" date="2024-12" db="EMBL/GenBank/DDBJ databases">
        <authorList>
            <person name="Lee Y."/>
        </authorList>
    </citation>
    <scope>NUCLEOTIDE SEQUENCE [LARGE SCALE GENOMIC DNA]</scope>
    <source>
        <strain evidence="1 2">03SUJ4</strain>
    </source>
</reference>
<proteinExistence type="predicted"/>
<dbReference type="CDD" id="cd07820">
    <property type="entry name" value="SRPBCC_3"/>
    <property type="match status" value="1"/>
</dbReference>
<dbReference type="EMBL" id="JBJYXY010000001">
    <property type="protein sequence ID" value="MFN2974730.1"/>
    <property type="molecule type" value="Genomic_DNA"/>
</dbReference>
<dbReference type="Proteomes" id="UP001634747">
    <property type="component" value="Unassembled WGS sequence"/>
</dbReference>
<evidence type="ECO:0000313" key="2">
    <source>
        <dbReference type="Proteomes" id="UP001634747"/>
    </source>
</evidence>
<name>A0ABW9KJQ3_9BACT</name>
<dbReference type="SUPFAM" id="SSF55961">
    <property type="entry name" value="Bet v1-like"/>
    <property type="match status" value="1"/>
</dbReference>
<dbReference type="InterPro" id="IPR023393">
    <property type="entry name" value="START-like_dom_sf"/>
</dbReference>
<dbReference type="RefSeq" id="WP_344687421.1">
    <property type="nucleotide sequence ID" value="NZ_BAABBH010000001.1"/>
</dbReference>
<keyword evidence="2" id="KW-1185">Reference proteome</keyword>
<sequence>MTSGLIGMGEFVRWRARHLGVVQHLASRITAYDRPVYFQDTMIEGAFRSMQHDHYFRALSAGRTEMKDRFVFAAPVPVLGLLAEKLVLRRYMTNLLAQRNAILKQVAESDRWRTLLPGGQ</sequence>